<evidence type="ECO:0000256" key="2">
    <source>
        <dbReference type="ARBA" id="ARBA00001947"/>
    </source>
</evidence>
<evidence type="ECO:0000256" key="1">
    <source>
        <dbReference type="ARBA" id="ARBA00001941"/>
    </source>
</evidence>
<gene>
    <name evidence="16" type="ORF">FC80_GL001520</name>
</gene>
<dbReference type="Pfam" id="PF01546">
    <property type="entry name" value="Peptidase_M20"/>
    <property type="match status" value="1"/>
</dbReference>
<dbReference type="InterPro" id="IPR010182">
    <property type="entry name" value="ArgE/DapE"/>
</dbReference>
<evidence type="ECO:0000259" key="15">
    <source>
        <dbReference type="Pfam" id="PF07687"/>
    </source>
</evidence>
<comment type="similarity">
    <text evidence="4">Belongs to the peptidase M20A family.</text>
</comment>
<name>A0A0R2CF98_9LACO</name>
<protein>
    <recommendedName>
        <fullName evidence="6">Probable succinyl-diaminopimelate desuccinylase</fullName>
        <ecNumber evidence="5">3.5.1.18</ecNumber>
    </recommendedName>
</protein>
<dbReference type="UniPathway" id="UPA00034">
    <property type="reaction ID" value="UER00021"/>
</dbReference>
<evidence type="ECO:0000256" key="7">
    <source>
        <dbReference type="ARBA" id="ARBA00022605"/>
    </source>
</evidence>
<dbReference type="Pfam" id="PF07687">
    <property type="entry name" value="M20_dimer"/>
    <property type="match status" value="1"/>
</dbReference>
<reference evidence="16 17" key="1">
    <citation type="journal article" date="2015" name="Genome Announc.">
        <title>Expanding the biotechnology potential of lactobacilli through comparative genomics of 213 strains and associated genera.</title>
        <authorList>
            <person name="Sun Z."/>
            <person name="Harris H.M."/>
            <person name="McCann A."/>
            <person name="Guo C."/>
            <person name="Argimon S."/>
            <person name="Zhang W."/>
            <person name="Yang X."/>
            <person name="Jeffery I.B."/>
            <person name="Cooney J.C."/>
            <person name="Kagawa T.F."/>
            <person name="Liu W."/>
            <person name="Song Y."/>
            <person name="Salvetti E."/>
            <person name="Wrobel A."/>
            <person name="Rasinkangas P."/>
            <person name="Parkhill J."/>
            <person name="Rea M.C."/>
            <person name="O'Sullivan O."/>
            <person name="Ritari J."/>
            <person name="Douillard F.P."/>
            <person name="Paul Ross R."/>
            <person name="Yang R."/>
            <person name="Briner A.E."/>
            <person name="Felis G.E."/>
            <person name="de Vos W.M."/>
            <person name="Barrangou R."/>
            <person name="Klaenhammer T.R."/>
            <person name="Caufield P.W."/>
            <person name="Cui Y."/>
            <person name="Zhang H."/>
            <person name="O'Toole P.W."/>
        </authorList>
    </citation>
    <scope>NUCLEOTIDE SEQUENCE [LARGE SCALE GENOMIC DNA]</scope>
    <source>
        <strain evidence="16 17">DSM 21116</strain>
    </source>
</reference>
<dbReference type="OrthoDB" id="9792335at2"/>
<dbReference type="GO" id="GO:0019877">
    <property type="term" value="P:diaminopimelate biosynthetic process"/>
    <property type="evidence" value="ECO:0007669"/>
    <property type="project" value="UniProtKB-KW"/>
</dbReference>
<dbReference type="InterPro" id="IPR050072">
    <property type="entry name" value="Peptidase_M20A"/>
</dbReference>
<dbReference type="InterPro" id="IPR001261">
    <property type="entry name" value="ArgE/DapE_CS"/>
</dbReference>
<evidence type="ECO:0000256" key="10">
    <source>
        <dbReference type="ARBA" id="ARBA00022833"/>
    </source>
</evidence>
<comment type="caution">
    <text evidence="16">The sequence shown here is derived from an EMBL/GenBank/DDBJ whole genome shotgun (WGS) entry which is preliminary data.</text>
</comment>
<dbReference type="NCBIfam" id="TIGR01910">
    <property type="entry name" value="DapE-ArgE"/>
    <property type="match status" value="1"/>
</dbReference>
<evidence type="ECO:0000256" key="8">
    <source>
        <dbReference type="ARBA" id="ARBA00022723"/>
    </source>
</evidence>
<organism evidence="16 17">
    <name type="scientific">Liquorilactobacillus cacaonum DSM 21116</name>
    <dbReference type="NCBI Taxonomy" id="1423729"/>
    <lineage>
        <taxon>Bacteria</taxon>
        <taxon>Bacillati</taxon>
        <taxon>Bacillota</taxon>
        <taxon>Bacilli</taxon>
        <taxon>Lactobacillales</taxon>
        <taxon>Lactobacillaceae</taxon>
        <taxon>Liquorilactobacillus</taxon>
    </lineage>
</organism>
<keyword evidence="8" id="KW-0479">Metal-binding</keyword>
<dbReference type="AlphaFoldDB" id="A0A0R2CF98"/>
<keyword evidence="10" id="KW-0862">Zinc</keyword>
<proteinExistence type="inferred from homology"/>
<dbReference type="InterPro" id="IPR002933">
    <property type="entry name" value="Peptidase_M20"/>
</dbReference>
<dbReference type="CDD" id="cd08659">
    <property type="entry name" value="M20_ArgE_DapE-like"/>
    <property type="match status" value="1"/>
</dbReference>
<comment type="catalytic activity">
    <reaction evidence="14">
        <text>N-succinyl-(2S,6S)-2,6-diaminopimelate + H2O = (2S,6S)-2,6-diaminopimelate + succinate</text>
        <dbReference type="Rhea" id="RHEA:22608"/>
        <dbReference type="ChEBI" id="CHEBI:15377"/>
        <dbReference type="ChEBI" id="CHEBI:30031"/>
        <dbReference type="ChEBI" id="CHEBI:57609"/>
        <dbReference type="ChEBI" id="CHEBI:58087"/>
        <dbReference type="EC" id="3.5.1.18"/>
    </reaction>
</comment>
<accession>A0A0R2CF98</accession>
<dbReference type="GO" id="GO:0009014">
    <property type="term" value="F:succinyl-diaminopimelate desuccinylase activity"/>
    <property type="evidence" value="ECO:0007669"/>
    <property type="project" value="UniProtKB-EC"/>
</dbReference>
<evidence type="ECO:0000256" key="5">
    <source>
        <dbReference type="ARBA" id="ARBA00011921"/>
    </source>
</evidence>
<sequence length="379" mass="41669">MNESQRIELLSDLIKINSVNGNEAKIANYLEKKLKENNIKVKVDYFGENSANLIAEIGTGSEAVLCFEGHQDTVAIGEQKQWKYKPFGAEIVGDKLYGRGSADMKSGLAAAVIAMIELNEEQVKIAGKIKLVATSGEEFGAKGAYRLIKGAELDDVSAMIVGEPTAGKVIYAHSGSLNYCVKSYGKAVHSSNPEKGMNAIIGLNYFINAEQKVFANSPVDSILGEFKHSITTISGGSQVNIIPDYAILYGNIRPTRVMNNHKVKEMLNELIRKLNKKYNCQLELEIIHDFFPMSTLKENNFVAQVIKAAQNNFGSKTSLGIINGATDASVYVQKYPNLPVVILGPDTWEVAHQVDEATSINSYMNTIETYKEIAHNFFK</sequence>
<dbReference type="InterPro" id="IPR011650">
    <property type="entry name" value="Peptidase_M20_dimer"/>
</dbReference>
<comment type="cofactor">
    <cofactor evidence="2">
        <name>Zn(2+)</name>
        <dbReference type="ChEBI" id="CHEBI:29105"/>
    </cofactor>
</comment>
<evidence type="ECO:0000256" key="12">
    <source>
        <dbReference type="ARBA" id="ARBA00023154"/>
    </source>
</evidence>
<dbReference type="Gene3D" id="3.30.70.360">
    <property type="match status" value="1"/>
</dbReference>
<dbReference type="SUPFAM" id="SSF55031">
    <property type="entry name" value="Bacterial exopeptidase dimerisation domain"/>
    <property type="match status" value="1"/>
</dbReference>
<dbReference type="PANTHER" id="PTHR43808:SF8">
    <property type="entry name" value="PEPTIDASE M20 DIMERISATION DOMAIN-CONTAINING PROTEIN"/>
    <property type="match status" value="1"/>
</dbReference>
<keyword evidence="7" id="KW-0028">Amino-acid biosynthesis</keyword>
<evidence type="ECO:0000256" key="11">
    <source>
        <dbReference type="ARBA" id="ARBA00022915"/>
    </source>
</evidence>
<dbReference type="Proteomes" id="UP000051131">
    <property type="component" value="Unassembled WGS sequence"/>
</dbReference>
<dbReference type="InterPro" id="IPR036264">
    <property type="entry name" value="Bact_exopeptidase_dim_dom"/>
</dbReference>
<dbReference type="SUPFAM" id="SSF53187">
    <property type="entry name" value="Zn-dependent exopeptidases"/>
    <property type="match status" value="1"/>
</dbReference>
<evidence type="ECO:0000256" key="3">
    <source>
        <dbReference type="ARBA" id="ARBA00005130"/>
    </source>
</evidence>
<dbReference type="NCBIfam" id="NF006365">
    <property type="entry name" value="PRK08588.1"/>
    <property type="match status" value="1"/>
</dbReference>
<dbReference type="GO" id="GO:0009089">
    <property type="term" value="P:lysine biosynthetic process via diaminopimelate"/>
    <property type="evidence" value="ECO:0007669"/>
    <property type="project" value="UniProtKB-UniPathway"/>
</dbReference>
<feature type="domain" description="Peptidase M20 dimerisation" evidence="15">
    <location>
        <begin position="171"/>
        <end position="278"/>
    </location>
</feature>
<dbReference type="Gene3D" id="3.40.630.10">
    <property type="entry name" value="Zn peptidases"/>
    <property type="match status" value="1"/>
</dbReference>
<evidence type="ECO:0000256" key="14">
    <source>
        <dbReference type="ARBA" id="ARBA00051301"/>
    </source>
</evidence>
<keyword evidence="12" id="KW-0457">Lysine biosynthesis</keyword>
<keyword evidence="9" id="KW-0378">Hydrolase</keyword>
<evidence type="ECO:0000256" key="6">
    <source>
        <dbReference type="ARBA" id="ARBA00016853"/>
    </source>
</evidence>
<dbReference type="STRING" id="1423729.FC80_GL001520"/>
<dbReference type="RefSeq" id="WP_057829731.1">
    <property type="nucleotide sequence ID" value="NZ_AYZE01000016.1"/>
</dbReference>
<keyword evidence="17" id="KW-1185">Reference proteome</keyword>
<evidence type="ECO:0000256" key="13">
    <source>
        <dbReference type="ARBA" id="ARBA00023285"/>
    </source>
</evidence>
<keyword evidence="13" id="KW-0170">Cobalt</keyword>
<evidence type="ECO:0000313" key="17">
    <source>
        <dbReference type="Proteomes" id="UP000051131"/>
    </source>
</evidence>
<comment type="cofactor">
    <cofactor evidence="1">
        <name>Co(2+)</name>
        <dbReference type="ChEBI" id="CHEBI:48828"/>
    </cofactor>
</comment>
<dbReference type="GO" id="GO:0046872">
    <property type="term" value="F:metal ion binding"/>
    <property type="evidence" value="ECO:0007669"/>
    <property type="project" value="UniProtKB-KW"/>
</dbReference>
<dbReference type="PANTHER" id="PTHR43808">
    <property type="entry name" value="ACETYLORNITHINE DEACETYLASE"/>
    <property type="match status" value="1"/>
</dbReference>
<keyword evidence="11" id="KW-0220">Diaminopimelate biosynthesis</keyword>
<dbReference type="EMBL" id="AYZE01000016">
    <property type="protein sequence ID" value="KRM90183.1"/>
    <property type="molecule type" value="Genomic_DNA"/>
</dbReference>
<dbReference type="EC" id="3.5.1.18" evidence="5"/>
<comment type="pathway">
    <text evidence="3">Amino-acid biosynthesis; L-lysine biosynthesis via DAP pathway; LL-2,6-diaminopimelate from (S)-tetrahydrodipicolinate (succinylase route): step 3/3.</text>
</comment>
<evidence type="ECO:0000256" key="4">
    <source>
        <dbReference type="ARBA" id="ARBA00006247"/>
    </source>
</evidence>
<evidence type="ECO:0000256" key="9">
    <source>
        <dbReference type="ARBA" id="ARBA00022801"/>
    </source>
</evidence>
<dbReference type="PATRIC" id="fig|1423729.3.peg.1542"/>
<evidence type="ECO:0000313" key="16">
    <source>
        <dbReference type="EMBL" id="KRM90183.1"/>
    </source>
</evidence>
<dbReference type="PROSITE" id="PS00759">
    <property type="entry name" value="ARGE_DAPE_CPG2_2"/>
    <property type="match status" value="1"/>
</dbReference>